<organism evidence="2 3">
    <name type="scientific">Liparis tanakae</name>
    <name type="common">Tanaka's snailfish</name>
    <dbReference type="NCBI Taxonomy" id="230148"/>
    <lineage>
        <taxon>Eukaryota</taxon>
        <taxon>Metazoa</taxon>
        <taxon>Chordata</taxon>
        <taxon>Craniata</taxon>
        <taxon>Vertebrata</taxon>
        <taxon>Euteleostomi</taxon>
        <taxon>Actinopterygii</taxon>
        <taxon>Neopterygii</taxon>
        <taxon>Teleostei</taxon>
        <taxon>Neoteleostei</taxon>
        <taxon>Acanthomorphata</taxon>
        <taxon>Eupercaria</taxon>
        <taxon>Perciformes</taxon>
        <taxon>Cottioidei</taxon>
        <taxon>Cottales</taxon>
        <taxon>Liparidae</taxon>
        <taxon>Liparis</taxon>
    </lineage>
</organism>
<evidence type="ECO:0000256" key="1">
    <source>
        <dbReference type="SAM" id="MobiDB-lite"/>
    </source>
</evidence>
<dbReference type="EMBL" id="SRLO01000109">
    <property type="protein sequence ID" value="TNN74958.1"/>
    <property type="molecule type" value="Genomic_DNA"/>
</dbReference>
<sequence length="208" mass="21802">MEPGKYLLISGARAAPSPPARVRLDLAGRRGRPAPRRLPALVSGAEPSSTPSLKRRLLAAACVANPITHPSGRLASVSERRRRHKGPLLFFSSRGRRSGRLDGGRPAADGEVMEKGVEGGAGSAVQLLPPRLTLTICSLIANIRISGFTQPPGRGVMNAKLQTQSAGNNVRRPESSRKTPTFPAGAVLDLRGVGALADVLVGGFLGDR</sequence>
<reference evidence="2 3" key="1">
    <citation type="submission" date="2019-03" db="EMBL/GenBank/DDBJ databases">
        <title>First draft genome of Liparis tanakae, snailfish: a comprehensive survey of snailfish specific genes.</title>
        <authorList>
            <person name="Kim W."/>
            <person name="Song I."/>
            <person name="Jeong J.-H."/>
            <person name="Kim D."/>
            <person name="Kim S."/>
            <person name="Ryu S."/>
            <person name="Song J.Y."/>
            <person name="Lee S.K."/>
        </authorList>
    </citation>
    <scope>NUCLEOTIDE SEQUENCE [LARGE SCALE GENOMIC DNA]</scope>
    <source>
        <tissue evidence="2">Muscle</tissue>
    </source>
</reference>
<keyword evidence="3" id="KW-1185">Reference proteome</keyword>
<accession>A0A4Z2IAE4</accession>
<evidence type="ECO:0000313" key="2">
    <source>
        <dbReference type="EMBL" id="TNN74958.1"/>
    </source>
</evidence>
<feature type="region of interest" description="Disordered" evidence="1">
    <location>
        <begin position="27"/>
        <end position="50"/>
    </location>
</feature>
<protein>
    <submittedName>
        <fullName evidence="2">Uncharacterized protein</fullName>
    </submittedName>
</protein>
<proteinExistence type="predicted"/>
<name>A0A4Z2IAE4_9TELE</name>
<gene>
    <name evidence="2" type="ORF">EYF80_014876</name>
</gene>
<dbReference type="Proteomes" id="UP000314294">
    <property type="component" value="Unassembled WGS sequence"/>
</dbReference>
<dbReference type="AlphaFoldDB" id="A0A4Z2IAE4"/>
<comment type="caution">
    <text evidence="2">The sequence shown here is derived from an EMBL/GenBank/DDBJ whole genome shotgun (WGS) entry which is preliminary data.</text>
</comment>
<evidence type="ECO:0000313" key="3">
    <source>
        <dbReference type="Proteomes" id="UP000314294"/>
    </source>
</evidence>